<evidence type="ECO:0000313" key="2">
    <source>
        <dbReference type="EMBL" id="SDH91503.1"/>
    </source>
</evidence>
<dbReference type="Pfam" id="PF03745">
    <property type="entry name" value="DUF309"/>
    <property type="match status" value="1"/>
</dbReference>
<dbReference type="AlphaFoldDB" id="A0A1G8GAV7"/>
<dbReference type="PANTHER" id="PTHR34796">
    <property type="entry name" value="EXPRESSED PROTEIN"/>
    <property type="match status" value="1"/>
</dbReference>
<dbReference type="SUPFAM" id="SSF140663">
    <property type="entry name" value="TTHA0068-like"/>
    <property type="match status" value="1"/>
</dbReference>
<feature type="compositionally biased region" description="Basic and acidic residues" evidence="1">
    <location>
        <begin position="16"/>
        <end position="40"/>
    </location>
</feature>
<feature type="region of interest" description="Disordered" evidence="1">
    <location>
        <begin position="1"/>
        <end position="40"/>
    </location>
</feature>
<gene>
    <name evidence="2" type="ORF">SAMN05444695_10430</name>
</gene>
<name>A0A1G8GAV7_9NOCA</name>
<dbReference type="Proteomes" id="UP000183263">
    <property type="component" value="Unassembled WGS sequence"/>
</dbReference>
<dbReference type="EMBL" id="FNDN01000004">
    <property type="protein sequence ID" value="SDH91503.1"/>
    <property type="molecule type" value="Genomic_DNA"/>
</dbReference>
<evidence type="ECO:0000256" key="1">
    <source>
        <dbReference type="SAM" id="MobiDB-lite"/>
    </source>
</evidence>
<evidence type="ECO:0000313" key="3">
    <source>
        <dbReference type="Proteomes" id="UP000183263"/>
    </source>
</evidence>
<keyword evidence="3" id="KW-1185">Reference proteome</keyword>
<dbReference type="RefSeq" id="WP_072737224.1">
    <property type="nucleotide sequence ID" value="NZ_CP048813.1"/>
</dbReference>
<dbReference type="InterPro" id="IPR005500">
    <property type="entry name" value="DUF309"/>
</dbReference>
<sequence>MPERDRDPTGRPLNSRPRDGLGRPLPRDVEGVPRVPEDLRLPPDEAITEAQRLFDHDLPFHAHEVLEGAWKSAPEDERELWQGLAQLAVGLTHLLRGNETGARSLLRQGHDRIRHYETEPPHGLDVAGLMTWTDHVLLEIDSTETLPEIPVPRLRIP</sequence>
<proteinExistence type="predicted"/>
<dbReference type="PANTHER" id="PTHR34796:SF1">
    <property type="entry name" value="EXPRESSED PROTEIN"/>
    <property type="match status" value="1"/>
</dbReference>
<dbReference type="InterPro" id="IPR023203">
    <property type="entry name" value="TTHA0068_sf"/>
</dbReference>
<reference evidence="2 3" key="1">
    <citation type="submission" date="2016-10" db="EMBL/GenBank/DDBJ databases">
        <authorList>
            <person name="de Groot N.N."/>
        </authorList>
    </citation>
    <scope>NUCLEOTIDE SEQUENCE [LARGE SCALE GENOMIC DNA]</scope>
    <source>
        <strain evidence="2 3">DSM 44892</strain>
    </source>
</reference>
<protein>
    <recommendedName>
        <fullName evidence="4">DUF309 domain-containing protein</fullName>
    </recommendedName>
</protein>
<dbReference type="OrthoDB" id="160968at2"/>
<evidence type="ECO:0008006" key="4">
    <source>
        <dbReference type="Google" id="ProtNLM"/>
    </source>
</evidence>
<accession>A0A1G8GAV7</accession>
<dbReference type="Gene3D" id="1.10.3450.10">
    <property type="entry name" value="TTHA0068-like"/>
    <property type="match status" value="1"/>
</dbReference>
<organism evidence="2 3">
    <name type="scientific">Rhodococcus triatomae</name>
    <dbReference type="NCBI Taxonomy" id="300028"/>
    <lineage>
        <taxon>Bacteria</taxon>
        <taxon>Bacillati</taxon>
        <taxon>Actinomycetota</taxon>
        <taxon>Actinomycetes</taxon>
        <taxon>Mycobacteriales</taxon>
        <taxon>Nocardiaceae</taxon>
        <taxon>Rhodococcus</taxon>
    </lineage>
</organism>